<accession>A0A1V9FKI6</accession>
<dbReference type="STRING" id="550983.A4R26_22860"/>
<dbReference type="Proteomes" id="UP000192276">
    <property type="component" value="Unassembled WGS sequence"/>
</dbReference>
<comment type="caution">
    <text evidence="1">The sequence shown here is derived from an EMBL/GenBank/DDBJ whole genome shotgun (WGS) entry which is preliminary data.</text>
</comment>
<sequence>MKKLRNIPGREMDTISSVLNKLKLKNQDNEFVINNAGELSLNGKSYSQHDIKIIKTYRFEGDSDPADQAIIYLIMSNDGVIGYSLDAYGVYSNHKNDGYADLIQRVAINNVSINFHLS</sequence>
<organism evidence="1 2">
    <name type="scientific">Niastella populi</name>
    <dbReference type="NCBI Taxonomy" id="550983"/>
    <lineage>
        <taxon>Bacteria</taxon>
        <taxon>Pseudomonadati</taxon>
        <taxon>Bacteroidota</taxon>
        <taxon>Chitinophagia</taxon>
        <taxon>Chitinophagales</taxon>
        <taxon>Chitinophagaceae</taxon>
        <taxon>Niastella</taxon>
    </lineage>
</organism>
<gene>
    <name evidence="1" type="ORF">A4R26_22860</name>
</gene>
<evidence type="ECO:0000313" key="1">
    <source>
        <dbReference type="EMBL" id="OQP58807.1"/>
    </source>
</evidence>
<dbReference type="EMBL" id="LWBP01000187">
    <property type="protein sequence ID" value="OQP58807.1"/>
    <property type="molecule type" value="Genomic_DNA"/>
</dbReference>
<evidence type="ECO:0000313" key="2">
    <source>
        <dbReference type="Proteomes" id="UP000192276"/>
    </source>
</evidence>
<proteinExistence type="predicted"/>
<dbReference type="OrthoDB" id="8418771at2"/>
<dbReference type="AlphaFoldDB" id="A0A1V9FKI6"/>
<evidence type="ECO:0008006" key="3">
    <source>
        <dbReference type="Google" id="ProtNLM"/>
    </source>
</evidence>
<reference evidence="2" key="1">
    <citation type="submission" date="2016-04" db="EMBL/GenBank/DDBJ databases">
        <authorList>
            <person name="Chen L."/>
            <person name="Zhuang W."/>
            <person name="Wang G."/>
        </authorList>
    </citation>
    <scope>NUCLEOTIDE SEQUENCE [LARGE SCALE GENOMIC DNA]</scope>
    <source>
        <strain evidence="2">208</strain>
    </source>
</reference>
<protein>
    <recommendedName>
        <fullName evidence="3">Phosphoribosylpyrophosphate synthetase</fullName>
    </recommendedName>
</protein>
<keyword evidence="2" id="KW-1185">Reference proteome</keyword>
<name>A0A1V9FKI6_9BACT</name>
<dbReference type="RefSeq" id="WP_081165273.1">
    <property type="nucleotide sequence ID" value="NZ_LWBP01000187.1"/>
</dbReference>